<dbReference type="Proteomes" id="UP000693672">
    <property type="component" value="Unassembled WGS sequence"/>
</dbReference>
<evidence type="ECO:0008006" key="5">
    <source>
        <dbReference type="Google" id="ProtNLM"/>
    </source>
</evidence>
<dbReference type="AlphaFoldDB" id="A0A916NSM5"/>
<organism evidence="3 4">
    <name type="scientific">Paenibacillus solanacearum</name>
    <dbReference type="NCBI Taxonomy" id="2048548"/>
    <lineage>
        <taxon>Bacteria</taxon>
        <taxon>Bacillati</taxon>
        <taxon>Bacillota</taxon>
        <taxon>Bacilli</taxon>
        <taxon>Bacillales</taxon>
        <taxon>Paenibacillaceae</taxon>
        <taxon>Paenibacillus</taxon>
    </lineage>
</organism>
<reference evidence="3" key="1">
    <citation type="submission" date="2021-06" db="EMBL/GenBank/DDBJ databases">
        <authorList>
            <person name="Criscuolo A."/>
        </authorList>
    </citation>
    <scope>NUCLEOTIDE SEQUENCE</scope>
    <source>
        <strain evidence="3">CIP111600</strain>
    </source>
</reference>
<accession>A0A916NSM5</accession>
<dbReference type="RefSeq" id="WP_218095727.1">
    <property type="nucleotide sequence ID" value="NZ_CAJVAS010000052.1"/>
</dbReference>
<evidence type="ECO:0000256" key="2">
    <source>
        <dbReference type="SAM" id="MobiDB-lite"/>
    </source>
</evidence>
<dbReference type="SMART" id="SM00028">
    <property type="entry name" value="TPR"/>
    <property type="match status" value="2"/>
</dbReference>
<feature type="repeat" description="TPR" evidence="1">
    <location>
        <begin position="136"/>
        <end position="169"/>
    </location>
</feature>
<evidence type="ECO:0000313" key="3">
    <source>
        <dbReference type="EMBL" id="CAG7650277.1"/>
    </source>
</evidence>
<sequence>MPSDKQENYSQQRDATRLHDILQCGYAKFKSLEYDEAQQRFEEAAALEPRSAEAHAWLAAVYGRRIEGAWSLMEKVKLLQMLENEVAIALDIDPSLPLARRMNGARMLNTPEMLGGDPAAAIDEFRYCIAQGMDEADVWLALAECYIQTEEPHQAADALEEALRREPDNEKAAGLLRQLEGGSGSEPNNAQ</sequence>
<dbReference type="Pfam" id="PF14559">
    <property type="entry name" value="TPR_19"/>
    <property type="match status" value="1"/>
</dbReference>
<evidence type="ECO:0000256" key="1">
    <source>
        <dbReference type="PROSITE-ProRule" id="PRU00339"/>
    </source>
</evidence>
<name>A0A916NSM5_9BACL</name>
<feature type="region of interest" description="Disordered" evidence="2">
    <location>
        <begin position="162"/>
        <end position="191"/>
    </location>
</feature>
<gene>
    <name evidence="3" type="ORF">PAESOLCIP111_06046</name>
</gene>
<proteinExistence type="predicted"/>
<keyword evidence="4" id="KW-1185">Reference proteome</keyword>
<dbReference type="Pfam" id="PF13432">
    <property type="entry name" value="TPR_16"/>
    <property type="match status" value="1"/>
</dbReference>
<keyword evidence="1" id="KW-0802">TPR repeat</keyword>
<dbReference type="InterPro" id="IPR019734">
    <property type="entry name" value="TPR_rpt"/>
</dbReference>
<dbReference type="PROSITE" id="PS50005">
    <property type="entry name" value="TPR"/>
    <property type="match status" value="1"/>
</dbReference>
<evidence type="ECO:0000313" key="4">
    <source>
        <dbReference type="Proteomes" id="UP000693672"/>
    </source>
</evidence>
<dbReference type="EMBL" id="CAJVAS010000052">
    <property type="protein sequence ID" value="CAG7650277.1"/>
    <property type="molecule type" value="Genomic_DNA"/>
</dbReference>
<feature type="compositionally biased region" description="Basic and acidic residues" evidence="2">
    <location>
        <begin position="162"/>
        <end position="171"/>
    </location>
</feature>
<protein>
    <recommendedName>
        <fullName evidence="5">Tetratricopeptide repeat protein</fullName>
    </recommendedName>
</protein>
<comment type="caution">
    <text evidence="3">The sequence shown here is derived from an EMBL/GenBank/DDBJ whole genome shotgun (WGS) entry which is preliminary data.</text>
</comment>